<dbReference type="AlphaFoldDB" id="A0A4Y7R519"/>
<evidence type="ECO:0000313" key="1">
    <source>
        <dbReference type="EMBL" id="TEB03987.1"/>
    </source>
</evidence>
<accession>A0A4Y7R519</accession>
<keyword evidence="2" id="KW-1185">Reference proteome</keyword>
<sequence>MSSHRYAVIVGVYSHPTMAEPALHRAVAVTLSCRAVRRLDSLGTLFRRPAPMLSDGNNLIFFTRPPSRARNDEQIRSNCPCVLLGLESLSVQATINERRALMPLSHSWVRPVRR</sequence>
<protein>
    <submittedName>
        <fullName evidence="1">Uncharacterized protein</fullName>
    </submittedName>
</protein>
<comment type="caution">
    <text evidence="1">The sequence shown here is derived from an EMBL/GenBank/DDBJ whole genome shotgun (WGS) entry which is preliminary data.</text>
</comment>
<name>A0A4Y7R519_COPMI</name>
<proteinExistence type="predicted"/>
<reference evidence="1 2" key="1">
    <citation type="journal article" date="2019" name="Nat. Ecol. Evol.">
        <title>Megaphylogeny resolves global patterns of mushroom evolution.</title>
        <authorList>
            <person name="Varga T."/>
            <person name="Krizsan K."/>
            <person name="Foldi C."/>
            <person name="Dima B."/>
            <person name="Sanchez-Garcia M."/>
            <person name="Sanchez-Ramirez S."/>
            <person name="Szollosi G.J."/>
            <person name="Szarkandi J.G."/>
            <person name="Papp V."/>
            <person name="Albert L."/>
            <person name="Andreopoulos W."/>
            <person name="Angelini C."/>
            <person name="Antonin V."/>
            <person name="Barry K.W."/>
            <person name="Bougher N.L."/>
            <person name="Buchanan P."/>
            <person name="Buyck B."/>
            <person name="Bense V."/>
            <person name="Catcheside P."/>
            <person name="Chovatia M."/>
            <person name="Cooper J."/>
            <person name="Damon W."/>
            <person name="Desjardin D."/>
            <person name="Finy P."/>
            <person name="Geml J."/>
            <person name="Haridas S."/>
            <person name="Hughes K."/>
            <person name="Justo A."/>
            <person name="Karasinski D."/>
            <person name="Kautmanova I."/>
            <person name="Kiss B."/>
            <person name="Kocsube S."/>
            <person name="Kotiranta H."/>
            <person name="LaButti K.M."/>
            <person name="Lechner B.E."/>
            <person name="Liimatainen K."/>
            <person name="Lipzen A."/>
            <person name="Lukacs Z."/>
            <person name="Mihaltcheva S."/>
            <person name="Morgado L.N."/>
            <person name="Niskanen T."/>
            <person name="Noordeloos M.E."/>
            <person name="Ohm R.A."/>
            <person name="Ortiz-Santana B."/>
            <person name="Ovrebo C."/>
            <person name="Racz N."/>
            <person name="Riley R."/>
            <person name="Savchenko A."/>
            <person name="Shiryaev A."/>
            <person name="Soop K."/>
            <person name="Spirin V."/>
            <person name="Szebenyi C."/>
            <person name="Tomsovsky M."/>
            <person name="Tulloss R.E."/>
            <person name="Uehling J."/>
            <person name="Grigoriev I.V."/>
            <person name="Vagvolgyi C."/>
            <person name="Papp T."/>
            <person name="Martin F.M."/>
            <person name="Miettinen O."/>
            <person name="Hibbett D.S."/>
            <person name="Nagy L.G."/>
        </authorList>
    </citation>
    <scope>NUCLEOTIDE SEQUENCE [LARGE SCALE GENOMIC DNA]</scope>
    <source>
        <strain evidence="1 2">FP101781</strain>
    </source>
</reference>
<gene>
    <name evidence="1" type="ORF">FA13DRAFT_1322386</name>
</gene>
<organism evidence="1 2">
    <name type="scientific">Coprinellus micaceus</name>
    <name type="common">Glistening ink-cap mushroom</name>
    <name type="synonym">Coprinus micaceus</name>
    <dbReference type="NCBI Taxonomy" id="71717"/>
    <lineage>
        <taxon>Eukaryota</taxon>
        <taxon>Fungi</taxon>
        <taxon>Dikarya</taxon>
        <taxon>Basidiomycota</taxon>
        <taxon>Agaricomycotina</taxon>
        <taxon>Agaricomycetes</taxon>
        <taxon>Agaricomycetidae</taxon>
        <taxon>Agaricales</taxon>
        <taxon>Agaricineae</taxon>
        <taxon>Psathyrellaceae</taxon>
        <taxon>Coprinellus</taxon>
    </lineage>
</organism>
<dbReference type="Proteomes" id="UP000298030">
    <property type="component" value="Unassembled WGS sequence"/>
</dbReference>
<dbReference type="EMBL" id="QPFP01000677">
    <property type="protein sequence ID" value="TEB03987.1"/>
    <property type="molecule type" value="Genomic_DNA"/>
</dbReference>
<evidence type="ECO:0000313" key="2">
    <source>
        <dbReference type="Proteomes" id="UP000298030"/>
    </source>
</evidence>